<evidence type="ECO:0008006" key="3">
    <source>
        <dbReference type="Google" id="ProtNLM"/>
    </source>
</evidence>
<keyword evidence="2" id="KW-1185">Reference proteome</keyword>
<dbReference type="Gene3D" id="3.80.10.10">
    <property type="entry name" value="Ribonuclease Inhibitor"/>
    <property type="match status" value="1"/>
</dbReference>
<dbReference type="AlphaFoldDB" id="A0A9P3LYB9"/>
<reference evidence="1" key="2">
    <citation type="journal article" date="2022" name="Microbiol. Resour. Announc.">
        <title>Whole-Genome Sequence of Entomortierella parvispora E1425, a Mucoromycotan Fungus Associated with Burkholderiaceae-Related Endosymbiotic Bacteria.</title>
        <authorList>
            <person name="Herlambang A."/>
            <person name="Guo Y."/>
            <person name="Takashima Y."/>
            <person name="Narisawa K."/>
            <person name="Ohta H."/>
            <person name="Nishizawa T."/>
        </authorList>
    </citation>
    <scope>NUCLEOTIDE SEQUENCE</scope>
    <source>
        <strain evidence="1">E1425</strain>
    </source>
</reference>
<organism evidence="1 2">
    <name type="scientific">Entomortierella parvispora</name>
    <dbReference type="NCBI Taxonomy" id="205924"/>
    <lineage>
        <taxon>Eukaryota</taxon>
        <taxon>Fungi</taxon>
        <taxon>Fungi incertae sedis</taxon>
        <taxon>Mucoromycota</taxon>
        <taxon>Mortierellomycotina</taxon>
        <taxon>Mortierellomycetes</taxon>
        <taxon>Mortierellales</taxon>
        <taxon>Mortierellaceae</taxon>
        <taxon>Entomortierella</taxon>
    </lineage>
</organism>
<sequence length="460" mass="53768">MVANYLGTNTLAKAVRVSRQWHRHLLPELWSWIHLYSYGTRFGLASPHFFRSFARYGHFLHVLCIIDVKNLDMFRSRPIHLLGHDYCLVKNLTHLCLEDDLVDSRDIGGEKELPEQEIHRLFGLILIARADYEKMNDLLDQLATESSSENDSTPIQTTEKKENQRILVNIGGDYLTPELLPSVDDDENFDEYWNRPVDALIHPNYFDPLMHLLRHNRHLRSLTVYLFPSWSEQAIRAICREGLPLLQELDLGSKRSAMVSTRLMRILLNGLTPKLRKLNIWISFLHDDENPEIWTAKALENFWHYRYRKSCRDPMMTCLPIEPPNEHDLDLELADRYDLKELSINQPDSNGRKSRIEQEGALRSLVPFLRRCHQLERLELVKIPRNGSVMKELTATLYDFCPLFNAFEVINSPHGSRETIKDECFEQVLLASREGWRSIDLSSARHLSWFSIYAFMGTVK</sequence>
<dbReference type="InterPro" id="IPR032675">
    <property type="entry name" value="LRR_dom_sf"/>
</dbReference>
<gene>
    <name evidence="1" type="ORF">EMPS_07335</name>
</gene>
<evidence type="ECO:0000313" key="1">
    <source>
        <dbReference type="EMBL" id="GJJ74977.1"/>
    </source>
</evidence>
<comment type="caution">
    <text evidence="1">The sequence shown here is derived from an EMBL/GenBank/DDBJ whole genome shotgun (WGS) entry which is preliminary data.</text>
</comment>
<accession>A0A9P3LYB9</accession>
<dbReference type="Proteomes" id="UP000827284">
    <property type="component" value="Unassembled WGS sequence"/>
</dbReference>
<dbReference type="EMBL" id="BQFW01000010">
    <property type="protein sequence ID" value="GJJ74977.1"/>
    <property type="molecule type" value="Genomic_DNA"/>
</dbReference>
<reference evidence="1" key="1">
    <citation type="submission" date="2021-11" db="EMBL/GenBank/DDBJ databases">
        <authorList>
            <person name="Herlambang A."/>
            <person name="Guo Y."/>
            <person name="Takashima Y."/>
            <person name="Nishizawa T."/>
        </authorList>
    </citation>
    <scope>NUCLEOTIDE SEQUENCE</scope>
    <source>
        <strain evidence="1">E1425</strain>
    </source>
</reference>
<proteinExistence type="predicted"/>
<evidence type="ECO:0000313" key="2">
    <source>
        <dbReference type="Proteomes" id="UP000827284"/>
    </source>
</evidence>
<protein>
    <recommendedName>
        <fullName evidence="3">F-box domain-containing protein</fullName>
    </recommendedName>
</protein>
<name>A0A9P3LYB9_9FUNG</name>